<proteinExistence type="inferred from homology"/>
<keyword evidence="4" id="KW-1185">Reference proteome</keyword>
<dbReference type="InterPro" id="IPR004394">
    <property type="entry name" value="Iojap/RsfS/C7orf30"/>
</dbReference>
<gene>
    <name evidence="3" type="primary">ybeB</name>
    <name evidence="2" type="synonym">rsfS</name>
    <name evidence="3" type="ORF">SAMEA44547418_00828</name>
</gene>
<dbReference type="GO" id="GO:0005737">
    <property type="term" value="C:cytoplasm"/>
    <property type="evidence" value="ECO:0007669"/>
    <property type="project" value="UniProtKB-SubCell"/>
</dbReference>
<dbReference type="KEGG" id="vrm:44547418_00828"/>
<dbReference type="EMBL" id="LT906470">
    <property type="protein sequence ID" value="SNV63515.1"/>
    <property type="molecule type" value="Genomic_DNA"/>
</dbReference>
<dbReference type="SUPFAM" id="SSF81301">
    <property type="entry name" value="Nucleotidyltransferase"/>
    <property type="match status" value="1"/>
</dbReference>
<dbReference type="NCBIfam" id="TIGR00090">
    <property type="entry name" value="rsfS_iojap_ybeB"/>
    <property type="match status" value="1"/>
</dbReference>
<keyword evidence="2" id="KW-0810">Translation regulation</keyword>
<reference evidence="3 4" key="1">
    <citation type="submission" date="2017-06" db="EMBL/GenBank/DDBJ databases">
        <authorList>
            <consortium name="Pathogen Informatics"/>
        </authorList>
    </citation>
    <scope>NUCLEOTIDE SEQUENCE [LARGE SCALE GENOMIC DNA]</scope>
    <source>
        <strain evidence="3 4">NCTC12018</strain>
    </source>
</reference>
<evidence type="ECO:0000313" key="4">
    <source>
        <dbReference type="Proteomes" id="UP000214973"/>
    </source>
</evidence>
<accession>A0A239YX65</accession>
<dbReference type="HAMAP" id="MF_01477">
    <property type="entry name" value="Iojap_RsfS"/>
    <property type="match status" value="1"/>
</dbReference>
<keyword evidence="2" id="KW-0963">Cytoplasm</keyword>
<dbReference type="GO" id="GO:0090071">
    <property type="term" value="P:negative regulation of ribosome biogenesis"/>
    <property type="evidence" value="ECO:0007669"/>
    <property type="project" value="UniProtKB-UniRule"/>
</dbReference>
<dbReference type="Gene3D" id="3.30.460.10">
    <property type="entry name" value="Beta Polymerase, domain 2"/>
    <property type="match status" value="1"/>
</dbReference>
<dbReference type="Pfam" id="PF02410">
    <property type="entry name" value="RsfS"/>
    <property type="match status" value="1"/>
</dbReference>
<dbReference type="AlphaFoldDB" id="A0A239YX65"/>
<evidence type="ECO:0000313" key="3">
    <source>
        <dbReference type="EMBL" id="SNV63515.1"/>
    </source>
</evidence>
<evidence type="ECO:0000256" key="2">
    <source>
        <dbReference type="HAMAP-Rule" id="MF_01477"/>
    </source>
</evidence>
<comment type="subunit">
    <text evidence="2">Interacts with ribosomal protein uL14 (rplN).</text>
</comment>
<comment type="function">
    <text evidence="2">Functions as a ribosomal silencing factor. Interacts with ribosomal protein uL14 (rplN), blocking formation of intersubunit bridge B8. Prevents association of the 30S and 50S ribosomal subunits and the formation of functional ribosomes, thus repressing translation.</text>
</comment>
<evidence type="ECO:0000256" key="1">
    <source>
        <dbReference type="ARBA" id="ARBA00010574"/>
    </source>
</evidence>
<dbReference type="GO" id="GO:0042256">
    <property type="term" value="P:cytosolic ribosome assembly"/>
    <property type="evidence" value="ECO:0007669"/>
    <property type="project" value="UniProtKB-UniRule"/>
</dbReference>
<comment type="subcellular location">
    <subcellularLocation>
        <location evidence="2">Cytoplasm</location>
    </subcellularLocation>
</comment>
<keyword evidence="2" id="KW-0678">Repressor</keyword>
<dbReference type="PANTHER" id="PTHR21043">
    <property type="entry name" value="IOJAP SUPERFAMILY ORTHOLOG"/>
    <property type="match status" value="1"/>
</dbReference>
<dbReference type="GO" id="GO:0043023">
    <property type="term" value="F:ribosomal large subunit binding"/>
    <property type="evidence" value="ECO:0007669"/>
    <property type="project" value="TreeGrafter"/>
</dbReference>
<dbReference type="InterPro" id="IPR043519">
    <property type="entry name" value="NT_sf"/>
</dbReference>
<dbReference type="GO" id="GO:0017148">
    <property type="term" value="P:negative regulation of translation"/>
    <property type="evidence" value="ECO:0007669"/>
    <property type="project" value="UniProtKB-UniRule"/>
</dbReference>
<name>A0A239YX65_9FIRM</name>
<protein>
    <recommendedName>
        <fullName evidence="2">Ribosomal silencing factor RsfS</fullName>
    </recommendedName>
</protein>
<organism evidence="3 4">
    <name type="scientific">Veillonella rodentium</name>
    <dbReference type="NCBI Taxonomy" id="248315"/>
    <lineage>
        <taxon>Bacteria</taxon>
        <taxon>Bacillati</taxon>
        <taxon>Bacillota</taxon>
        <taxon>Negativicutes</taxon>
        <taxon>Veillonellales</taxon>
        <taxon>Veillonellaceae</taxon>
        <taxon>Veillonella</taxon>
    </lineage>
</organism>
<sequence>MKEKKDIKEIVLQLAQAEFDKKAKDITILDLEGISMLGDYFLITSANNIKQSQSIADEIEDKGAELGMTVRHREGYREGEWILLDFGDIICHIFGGSELREFYGLEELWNDAQRVPFEGV</sequence>
<dbReference type="RefSeq" id="WP_095065812.1">
    <property type="nucleotide sequence ID" value="NZ_LT906470.1"/>
</dbReference>
<dbReference type="Proteomes" id="UP000214973">
    <property type="component" value="Chromosome 1"/>
</dbReference>
<comment type="similarity">
    <text evidence="1 2">Belongs to the Iojap/RsfS family.</text>
</comment>
<dbReference type="PANTHER" id="PTHR21043:SF0">
    <property type="entry name" value="MITOCHONDRIAL ASSEMBLY OF RIBOSOMAL LARGE SUBUNIT PROTEIN 1"/>
    <property type="match status" value="1"/>
</dbReference>